<keyword evidence="2" id="KW-0288">FMN</keyword>
<dbReference type="Proteomes" id="UP001235712">
    <property type="component" value="Unassembled WGS sequence"/>
</dbReference>
<dbReference type="Gene3D" id="3.20.20.30">
    <property type="entry name" value="Luciferase-like domain"/>
    <property type="match status" value="1"/>
</dbReference>
<reference evidence="7 8" key="1">
    <citation type="submission" date="2023-07" db="EMBL/GenBank/DDBJ databases">
        <title>Sequencing the genomes of 1000 actinobacteria strains.</title>
        <authorList>
            <person name="Klenk H.-P."/>
        </authorList>
    </citation>
    <scope>NUCLEOTIDE SEQUENCE [LARGE SCALE GENOMIC DNA]</scope>
    <source>
        <strain evidence="7 8">DSM 44388</strain>
    </source>
</reference>
<evidence type="ECO:0000256" key="5">
    <source>
        <dbReference type="SAM" id="MobiDB-lite"/>
    </source>
</evidence>
<feature type="domain" description="Luciferase-like" evidence="6">
    <location>
        <begin position="24"/>
        <end position="229"/>
    </location>
</feature>
<keyword evidence="4" id="KW-0503">Monooxygenase</keyword>
<evidence type="ECO:0000313" key="8">
    <source>
        <dbReference type="Proteomes" id="UP001235712"/>
    </source>
</evidence>
<name>A0ABT9P8R5_9ACTN</name>
<evidence type="ECO:0000313" key="7">
    <source>
        <dbReference type="EMBL" id="MDP9829091.1"/>
    </source>
</evidence>
<keyword evidence="3" id="KW-0560">Oxidoreductase</keyword>
<accession>A0ABT9P8R5</accession>
<comment type="caution">
    <text evidence="7">The sequence shown here is derived from an EMBL/GenBank/DDBJ whole genome shotgun (WGS) entry which is preliminary data.</text>
</comment>
<proteinExistence type="predicted"/>
<dbReference type="RefSeq" id="WP_307246954.1">
    <property type="nucleotide sequence ID" value="NZ_JAUSQZ010000001.1"/>
</dbReference>
<sequence length="327" mass="33880">MTGRLPLAPHLVLTLPAEADPLEATLRAGAAGLAAVLIGDAPLPARPLAHPGAAPRPGWPEPFTLLARLASLTERIGLIGTFCAELGTPLELARRVADIDYLSGGRVGWHVPAVTRTSPVRALGGTEVPTPAEQDLRRGEVVDEVVDRWERRTALRSAQGRPLVVRSGVPVASALTSDVVLTEGGIDRARRARAAGRSAASAQGRDPGSVVVLHRILVVLTSTERQAREINDPPEHLGGRLLVAGTPGQVAARLGTWASTGAADGFDLLPDQLAPFLDDLLPELCRRGLVGAGTPGATLRGRLGLAARAGGPGDRVPTASLVGSRTA</sequence>
<dbReference type="InterPro" id="IPR011251">
    <property type="entry name" value="Luciferase-like_dom"/>
</dbReference>
<dbReference type="PANTHER" id="PTHR30011:SF16">
    <property type="entry name" value="C2H2 FINGER DOMAIN TRANSCRIPTION FACTOR (EUROFUNG)-RELATED"/>
    <property type="match status" value="1"/>
</dbReference>
<dbReference type="PANTHER" id="PTHR30011">
    <property type="entry name" value="ALKANESULFONATE MONOOXYGENASE-RELATED"/>
    <property type="match status" value="1"/>
</dbReference>
<evidence type="ECO:0000256" key="3">
    <source>
        <dbReference type="ARBA" id="ARBA00023002"/>
    </source>
</evidence>
<evidence type="ECO:0000256" key="1">
    <source>
        <dbReference type="ARBA" id="ARBA00022630"/>
    </source>
</evidence>
<gene>
    <name evidence="7" type="ORF">J2S57_004840</name>
</gene>
<dbReference type="SUPFAM" id="SSF51679">
    <property type="entry name" value="Bacterial luciferase-like"/>
    <property type="match status" value="1"/>
</dbReference>
<keyword evidence="1" id="KW-0285">Flavoprotein</keyword>
<dbReference type="EMBL" id="JAUSQZ010000001">
    <property type="protein sequence ID" value="MDP9829091.1"/>
    <property type="molecule type" value="Genomic_DNA"/>
</dbReference>
<evidence type="ECO:0000256" key="4">
    <source>
        <dbReference type="ARBA" id="ARBA00023033"/>
    </source>
</evidence>
<dbReference type="InterPro" id="IPR036661">
    <property type="entry name" value="Luciferase-like_sf"/>
</dbReference>
<organism evidence="7 8">
    <name type="scientific">Kineosporia succinea</name>
    <dbReference type="NCBI Taxonomy" id="84632"/>
    <lineage>
        <taxon>Bacteria</taxon>
        <taxon>Bacillati</taxon>
        <taxon>Actinomycetota</taxon>
        <taxon>Actinomycetes</taxon>
        <taxon>Kineosporiales</taxon>
        <taxon>Kineosporiaceae</taxon>
        <taxon>Kineosporia</taxon>
    </lineage>
</organism>
<dbReference type="Pfam" id="PF00296">
    <property type="entry name" value="Bac_luciferase"/>
    <property type="match status" value="1"/>
</dbReference>
<dbReference type="InterPro" id="IPR051260">
    <property type="entry name" value="Diverse_substr_monoxygenases"/>
</dbReference>
<keyword evidence="8" id="KW-1185">Reference proteome</keyword>
<protein>
    <submittedName>
        <fullName evidence="7">Alkanesulfonate monooxygenase SsuD/methylene tetrahydromethanopterin reductase-like flavin-dependent oxidoreductase (Luciferase family)</fullName>
    </submittedName>
</protein>
<feature type="region of interest" description="Disordered" evidence="5">
    <location>
        <begin position="308"/>
        <end position="327"/>
    </location>
</feature>
<evidence type="ECO:0000259" key="6">
    <source>
        <dbReference type="Pfam" id="PF00296"/>
    </source>
</evidence>
<evidence type="ECO:0000256" key="2">
    <source>
        <dbReference type="ARBA" id="ARBA00022643"/>
    </source>
</evidence>